<name>A0A2P2ISY4_RHIMU</name>
<evidence type="ECO:0000313" key="1">
    <source>
        <dbReference type="EMBL" id="MBW84345.1"/>
    </source>
</evidence>
<reference evidence="1" key="1">
    <citation type="submission" date="2018-02" db="EMBL/GenBank/DDBJ databases">
        <title>Rhizophora mucronata_Transcriptome.</title>
        <authorList>
            <person name="Meera S.P."/>
            <person name="Sreeshan A."/>
            <person name="Augustine A."/>
        </authorList>
    </citation>
    <scope>NUCLEOTIDE SEQUENCE</scope>
    <source>
        <tissue evidence="1">Leaf</tissue>
    </source>
</reference>
<proteinExistence type="predicted"/>
<dbReference type="EMBL" id="GGEC01003862">
    <property type="protein sequence ID" value="MBW84345.1"/>
    <property type="molecule type" value="Transcribed_RNA"/>
</dbReference>
<organism evidence="1">
    <name type="scientific">Rhizophora mucronata</name>
    <name type="common">Asiatic mangrove</name>
    <dbReference type="NCBI Taxonomy" id="61149"/>
    <lineage>
        <taxon>Eukaryota</taxon>
        <taxon>Viridiplantae</taxon>
        <taxon>Streptophyta</taxon>
        <taxon>Embryophyta</taxon>
        <taxon>Tracheophyta</taxon>
        <taxon>Spermatophyta</taxon>
        <taxon>Magnoliopsida</taxon>
        <taxon>eudicotyledons</taxon>
        <taxon>Gunneridae</taxon>
        <taxon>Pentapetalae</taxon>
        <taxon>rosids</taxon>
        <taxon>fabids</taxon>
        <taxon>Malpighiales</taxon>
        <taxon>Rhizophoraceae</taxon>
        <taxon>Rhizophora</taxon>
    </lineage>
</organism>
<accession>A0A2P2ISY4</accession>
<sequence length="13" mass="1640">MLRSRDKEEHLLI</sequence>
<protein>
    <submittedName>
        <fullName evidence="1">Uncharacterized protein</fullName>
    </submittedName>
</protein>